<proteinExistence type="inferred from homology"/>
<dbReference type="PROSITE" id="PS00086">
    <property type="entry name" value="CYTOCHROME_P450"/>
    <property type="match status" value="1"/>
</dbReference>
<dbReference type="HOGENOM" id="CLU_014688_0_0_1"/>
<keyword evidence="12" id="KW-0472">Membrane</keyword>
<dbReference type="PANTHER" id="PTHR24292">
    <property type="entry name" value="CYTOCHROME P450"/>
    <property type="match status" value="1"/>
</dbReference>
<dbReference type="FunFam" id="1.10.630.10:FF:000182">
    <property type="entry name" value="Cytochrome P450 3A4"/>
    <property type="match status" value="1"/>
</dbReference>
<evidence type="ECO:0000256" key="11">
    <source>
        <dbReference type="ARBA" id="ARBA00023033"/>
    </source>
</evidence>
<sequence length="870" mass="101130">FKKSLNEIYNEAYNKFPNEKVVGIYELLTPVLIVRDTKLIENIMTTDFSHFVDHPIVSEEKGLLHSILFQMKDKKWKGVRSKITPAFSSGKLKMMFIHMLECTEELIKCINENINKDYEIKNDLSTFSMNVIGNAIFGIQLTNKQASTEFQKMSSSLFVLNPFRFLATFIIINAPKFSNLFGLTFFSTEVTQYFEGLIKNTFEQRINISAMITSPSRTPKLDVRHSNSFHYFLELLKYIHPKLHVLLQLILLTGQAFQFIIAGHDFLYLNILYSMFEIARVNHIQERLRKEVRDALKKCGGYTYEALKEMTYLEQCIQETLRLHTPSCFTTRECTKTYVTEDGLVIEKGQKLVIPLSAIHRDPKLHEEPEVFNPDRLPPGTTRSNFTYMPFGDGPRICIGMRYSLMEMKLTLAKILDNFKFTLSPQTKIPIEIHKMGDTSWTLLTAFVFILVIGYFYMKRTYDYWERKKVPQLKPLPFVGNLLKVLTFKKSINDIYNEAYNKFPNEKVVGIYELLTPVLIVRDIKLIENIMTKDFSHFLNHPNIGEESGLLDSGLFQMKDKKWKVVRSKITPAFSSGKLKMMFVHMLECTEELIKCINENINKDYEIKNDLSTFSMNVIGNAILGIQLMNKQATAELKKMASSLFEIKPLRFLASFIVLNAPKFSKLFGLTVISAEVTQYFEGLIKKTFEQRTKNNYQRNDYIQQLLKLKEQGFIDIQTNEVEDEYLQLNSKSSAENIEITDELLTGQAFQFIIAGHDFLYLNILYSMFEIARVNHIQERLRKEIKNALKKCGGYTYEALREMTYLEQCVQETLRLYPPSYFATRECTKTYVTEDGLVIEKGQKLIIPLTAIHRDPKLHEDPEVYNPDRM</sequence>
<evidence type="ECO:0000256" key="13">
    <source>
        <dbReference type="PIRSR" id="PIRSR602401-1"/>
    </source>
</evidence>
<keyword evidence="7" id="KW-0256">Endoplasmic reticulum</keyword>
<name>T1I4T2_RHOPR</name>
<comment type="similarity">
    <text evidence="4">Belongs to the cytochrome P450 family.</text>
</comment>
<dbReference type="EMBL" id="ACPB03007014">
    <property type="status" value="NOT_ANNOTATED_CDS"/>
    <property type="molecule type" value="Genomic_DNA"/>
</dbReference>
<evidence type="ECO:0000256" key="7">
    <source>
        <dbReference type="ARBA" id="ARBA00022824"/>
    </source>
</evidence>
<dbReference type="Gene3D" id="1.10.630.10">
    <property type="entry name" value="Cytochrome P450"/>
    <property type="match status" value="2"/>
</dbReference>
<dbReference type="PRINTS" id="PR00385">
    <property type="entry name" value="P450"/>
</dbReference>
<dbReference type="InterPro" id="IPR036396">
    <property type="entry name" value="Cyt_P450_sf"/>
</dbReference>
<evidence type="ECO:0000256" key="10">
    <source>
        <dbReference type="ARBA" id="ARBA00023004"/>
    </source>
</evidence>
<dbReference type="PRINTS" id="PR00463">
    <property type="entry name" value="EP450I"/>
</dbReference>
<dbReference type="STRING" id="13249.T1I4T2"/>
<dbReference type="GO" id="GO:0004497">
    <property type="term" value="F:monooxygenase activity"/>
    <property type="evidence" value="ECO:0007669"/>
    <property type="project" value="UniProtKB-KW"/>
</dbReference>
<dbReference type="VEuPathDB" id="VectorBase:RPRC011301"/>
<comment type="cofactor">
    <cofactor evidence="1 13">
        <name>heme</name>
        <dbReference type="ChEBI" id="CHEBI:30413"/>
    </cofactor>
</comment>
<dbReference type="InterPro" id="IPR002401">
    <property type="entry name" value="Cyt_P450_E_grp-I"/>
</dbReference>
<keyword evidence="8" id="KW-0492">Microsome</keyword>
<dbReference type="eggNOG" id="KOG0158">
    <property type="taxonomic scope" value="Eukaryota"/>
</dbReference>
<dbReference type="Proteomes" id="UP000015103">
    <property type="component" value="Unassembled WGS sequence"/>
</dbReference>
<keyword evidence="11" id="KW-0503">Monooxygenase</keyword>
<dbReference type="GO" id="GO:0005506">
    <property type="term" value="F:iron ion binding"/>
    <property type="evidence" value="ECO:0007669"/>
    <property type="project" value="InterPro"/>
</dbReference>
<feature type="binding site" description="axial binding residue" evidence="13">
    <location>
        <position position="398"/>
    </location>
    <ligand>
        <name>heme</name>
        <dbReference type="ChEBI" id="CHEBI:30413"/>
    </ligand>
    <ligandPart>
        <name>Fe</name>
        <dbReference type="ChEBI" id="CHEBI:18248"/>
    </ligandPart>
</feature>
<dbReference type="Pfam" id="PF00067">
    <property type="entry name" value="p450"/>
    <property type="match status" value="2"/>
</dbReference>
<evidence type="ECO:0000313" key="14">
    <source>
        <dbReference type="EnsemblMetazoa" id="RPRC011301-PA"/>
    </source>
</evidence>
<dbReference type="CDD" id="cd11056">
    <property type="entry name" value="CYP6-like"/>
    <property type="match status" value="2"/>
</dbReference>
<evidence type="ECO:0000256" key="12">
    <source>
        <dbReference type="ARBA" id="ARBA00023136"/>
    </source>
</evidence>
<keyword evidence="5 13" id="KW-0349">Heme</keyword>
<dbReference type="InterPro" id="IPR017972">
    <property type="entry name" value="Cyt_P450_CS"/>
</dbReference>
<dbReference type="GO" id="GO:0016705">
    <property type="term" value="F:oxidoreductase activity, acting on paired donors, with incorporation or reduction of molecular oxygen"/>
    <property type="evidence" value="ECO:0007669"/>
    <property type="project" value="InterPro"/>
</dbReference>
<dbReference type="SUPFAM" id="SSF48264">
    <property type="entry name" value="Cytochrome P450"/>
    <property type="match status" value="2"/>
</dbReference>
<evidence type="ECO:0000256" key="6">
    <source>
        <dbReference type="ARBA" id="ARBA00022723"/>
    </source>
</evidence>
<evidence type="ECO:0000313" key="15">
    <source>
        <dbReference type="Proteomes" id="UP000015103"/>
    </source>
</evidence>
<keyword evidence="6 13" id="KW-0479">Metal-binding</keyword>
<keyword evidence="10 13" id="KW-0408">Iron</keyword>
<comment type="subcellular location">
    <subcellularLocation>
        <location evidence="3">Endoplasmic reticulum membrane</location>
        <topology evidence="3">Peripheral membrane protein</topology>
    </subcellularLocation>
    <subcellularLocation>
        <location evidence="2">Microsome membrane</location>
        <topology evidence="2">Peripheral membrane protein</topology>
    </subcellularLocation>
</comment>
<dbReference type="GO" id="GO:0005789">
    <property type="term" value="C:endoplasmic reticulum membrane"/>
    <property type="evidence" value="ECO:0007669"/>
    <property type="project" value="UniProtKB-SubCell"/>
</dbReference>
<evidence type="ECO:0000256" key="8">
    <source>
        <dbReference type="ARBA" id="ARBA00022848"/>
    </source>
</evidence>
<dbReference type="AlphaFoldDB" id="T1I4T2"/>
<dbReference type="GO" id="GO:0020037">
    <property type="term" value="F:heme binding"/>
    <property type="evidence" value="ECO:0007669"/>
    <property type="project" value="InterPro"/>
</dbReference>
<organism evidence="14 15">
    <name type="scientific">Rhodnius prolixus</name>
    <name type="common">Triatomid bug</name>
    <dbReference type="NCBI Taxonomy" id="13249"/>
    <lineage>
        <taxon>Eukaryota</taxon>
        <taxon>Metazoa</taxon>
        <taxon>Ecdysozoa</taxon>
        <taxon>Arthropoda</taxon>
        <taxon>Hexapoda</taxon>
        <taxon>Insecta</taxon>
        <taxon>Pterygota</taxon>
        <taxon>Neoptera</taxon>
        <taxon>Paraneoptera</taxon>
        <taxon>Hemiptera</taxon>
        <taxon>Heteroptera</taxon>
        <taxon>Panheteroptera</taxon>
        <taxon>Cimicomorpha</taxon>
        <taxon>Reduviidae</taxon>
        <taxon>Triatominae</taxon>
        <taxon>Rhodnius</taxon>
    </lineage>
</organism>
<dbReference type="InterPro" id="IPR001128">
    <property type="entry name" value="Cyt_P450"/>
</dbReference>
<dbReference type="InParanoid" id="T1I4T2"/>
<protein>
    <submittedName>
        <fullName evidence="14">Uncharacterized protein</fullName>
    </submittedName>
</protein>
<dbReference type="OMA" id="QFIIAGH"/>
<keyword evidence="15" id="KW-1185">Reference proteome</keyword>
<evidence type="ECO:0000256" key="2">
    <source>
        <dbReference type="ARBA" id="ARBA00004174"/>
    </source>
</evidence>
<evidence type="ECO:0000256" key="3">
    <source>
        <dbReference type="ARBA" id="ARBA00004406"/>
    </source>
</evidence>
<evidence type="ECO:0000256" key="9">
    <source>
        <dbReference type="ARBA" id="ARBA00023002"/>
    </source>
</evidence>
<keyword evidence="9" id="KW-0560">Oxidoreductase</keyword>
<dbReference type="InterPro" id="IPR050476">
    <property type="entry name" value="Insect_CytP450_Detox"/>
</dbReference>
<accession>T1I4T2</accession>
<evidence type="ECO:0000256" key="4">
    <source>
        <dbReference type="ARBA" id="ARBA00010617"/>
    </source>
</evidence>
<reference evidence="14" key="1">
    <citation type="submission" date="2015-05" db="UniProtKB">
        <authorList>
            <consortium name="EnsemblMetazoa"/>
        </authorList>
    </citation>
    <scope>IDENTIFICATION</scope>
</reference>
<evidence type="ECO:0000256" key="5">
    <source>
        <dbReference type="ARBA" id="ARBA00022617"/>
    </source>
</evidence>
<evidence type="ECO:0000256" key="1">
    <source>
        <dbReference type="ARBA" id="ARBA00001971"/>
    </source>
</evidence>
<dbReference type="PANTHER" id="PTHR24292:SF54">
    <property type="entry name" value="CYP9F3-RELATED"/>
    <property type="match status" value="1"/>
</dbReference>
<dbReference type="EnsemblMetazoa" id="RPRC011301-RA">
    <property type="protein sequence ID" value="RPRC011301-PA"/>
    <property type="gene ID" value="RPRC011301"/>
</dbReference>